<evidence type="ECO:0000313" key="6">
    <source>
        <dbReference type="EMBL" id="EFE95874.1"/>
    </source>
</evidence>
<keyword evidence="2" id="KW-0805">Transcription regulation</keyword>
<keyword evidence="1" id="KW-0678">Repressor</keyword>
<sequence length="389" mass="43464">MPRYLINPLTAAIQRCENFFITRFERDHKMNGKLKVQEIARQTGLSISTVSRVLAGKANTSAAAREQVLACAQRNGILQGISSGRLMLNNVMVFAPQRAFDVRTDIFYYKVIQGIIAALTEHEVRIRYCGLEENHSDGALFLEKMSDGHTQAALLIGIDDEHIHSLAADLHKPCVLINCTDRTMRLDSVSPDHQLIGEFSANYLFQQGHSQILNMQCLRRHTMELRLAGIRQAYARHHQPFDERRHLIATSGFGSEEAEQALTTFISRLRDRNQLPSAILAGGDYMAVGAVNALQKLGFSVPGDVSVMSTDGFNLAEIHDVPLTSVHVPRDELGTEAIQLLQRRMLRADAPPCNLLLHGQLAVRESVKRLSPHRVTPAVSTHNHRLYDQ</sequence>
<reference evidence="6 7" key="1">
    <citation type="submission" date="2010-01" db="EMBL/GenBank/DDBJ databases">
        <authorList>
            <person name="Muzny D."/>
            <person name="Qin X."/>
            <person name="Deng J."/>
            <person name="Jiang H."/>
            <person name="Liu Y."/>
            <person name="Qu J."/>
            <person name="Song X.-Z."/>
            <person name="Zhang L."/>
            <person name="Thornton R."/>
            <person name="Coyle M."/>
            <person name="Francisco L."/>
            <person name="Jackson L."/>
            <person name="Javaid M."/>
            <person name="Korchina V."/>
            <person name="Kovar C."/>
            <person name="Mata R."/>
            <person name="Mathew T."/>
            <person name="Ngo R."/>
            <person name="Nguyen L."/>
            <person name="Nguyen N."/>
            <person name="Okwuonu G."/>
            <person name="Ongeri F."/>
            <person name="Pham C."/>
            <person name="Simmons D."/>
            <person name="Wilczek-Boney K."/>
            <person name="Hale W."/>
            <person name="Jakkamsetti A."/>
            <person name="Pham P."/>
            <person name="Ruth R."/>
            <person name="San Lucas F."/>
            <person name="Warren J."/>
            <person name="Zhang J."/>
            <person name="Zhao Z."/>
            <person name="Zhou C."/>
            <person name="Zhu D."/>
            <person name="Lee S."/>
            <person name="Bess C."/>
            <person name="Blankenburg K."/>
            <person name="Forbes L."/>
            <person name="Fu Q."/>
            <person name="Gubbala S."/>
            <person name="Hirani K."/>
            <person name="Jayaseelan J.C."/>
            <person name="Lara F."/>
            <person name="Munidasa M."/>
            <person name="Palculict T."/>
            <person name="Patil S."/>
            <person name="Pu L.-L."/>
            <person name="Saada N."/>
            <person name="Tang L."/>
            <person name="Weissenberger G."/>
            <person name="Zhu Y."/>
            <person name="Hemphill L."/>
            <person name="Shang Y."/>
            <person name="Youmans B."/>
            <person name="Ayvaz T."/>
            <person name="Ross M."/>
            <person name="Santibanez J."/>
            <person name="Aqrawi P."/>
            <person name="Gross S."/>
            <person name="Joshi V."/>
            <person name="Fowler G."/>
            <person name="Nazareth L."/>
            <person name="Reid J."/>
            <person name="Worley K."/>
            <person name="Petrosino J."/>
            <person name="Highlander S."/>
            <person name="Gibbs R."/>
        </authorList>
    </citation>
    <scope>NUCLEOTIDE SEQUENCE [LARGE SCALE GENOMIC DNA]</scope>
    <source>
        <strain evidence="6 7">DSM 4582</strain>
    </source>
</reference>
<keyword evidence="3" id="KW-0238">DNA-binding</keyword>
<accession>D4E2W0</accession>
<dbReference type="CDD" id="cd06267">
    <property type="entry name" value="PBP1_LacI_sugar_binding-like"/>
    <property type="match status" value="1"/>
</dbReference>
<evidence type="ECO:0000256" key="3">
    <source>
        <dbReference type="ARBA" id="ARBA00023125"/>
    </source>
</evidence>
<dbReference type="GO" id="GO:0000976">
    <property type="term" value="F:transcription cis-regulatory region binding"/>
    <property type="evidence" value="ECO:0007669"/>
    <property type="project" value="TreeGrafter"/>
</dbReference>
<keyword evidence="7" id="KW-1185">Reference proteome</keyword>
<dbReference type="EMBL" id="ADBY01000042">
    <property type="protein sequence ID" value="EFE95874.1"/>
    <property type="molecule type" value="Genomic_DNA"/>
</dbReference>
<dbReference type="GO" id="GO:0003700">
    <property type="term" value="F:DNA-binding transcription factor activity"/>
    <property type="evidence" value="ECO:0007669"/>
    <property type="project" value="TreeGrafter"/>
</dbReference>
<dbReference type="SUPFAM" id="SSF53822">
    <property type="entry name" value="Periplasmic binding protein-like I"/>
    <property type="match status" value="1"/>
</dbReference>
<dbReference type="InterPro" id="IPR046335">
    <property type="entry name" value="LacI/GalR-like_sensor"/>
</dbReference>
<dbReference type="Pfam" id="PF13377">
    <property type="entry name" value="Peripla_BP_3"/>
    <property type="match status" value="1"/>
</dbReference>
<dbReference type="Pfam" id="PF00356">
    <property type="entry name" value="LacI"/>
    <property type="match status" value="1"/>
</dbReference>
<dbReference type="PANTHER" id="PTHR30146">
    <property type="entry name" value="LACI-RELATED TRANSCRIPTIONAL REPRESSOR"/>
    <property type="match status" value="1"/>
</dbReference>
<gene>
    <name evidence="6" type="primary">purR2</name>
    <name evidence="6" type="ORF">HMPREF0758_2510</name>
</gene>
<dbReference type="InterPro" id="IPR010982">
    <property type="entry name" value="Lambda_DNA-bd_dom_sf"/>
</dbReference>
<dbReference type="Proteomes" id="UP000005723">
    <property type="component" value="Unassembled WGS sequence"/>
</dbReference>
<dbReference type="SMART" id="SM00354">
    <property type="entry name" value="HTH_LACI"/>
    <property type="match status" value="1"/>
</dbReference>
<dbReference type="PROSITE" id="PS50932">
    <property type="entry name" value="HTH_LACI_2"/>
    <property type="match status" value="1"/>
</dbReference>
<name>D4E2W0_SEROD</name>
<dbReference type="Gene3D" id="1.10.260.40">
    <property type="entry name" value="lambda repressor-like DNA-binding domains"/>
    <property type="match status" value="1"/>
</dbReference>
<dbReference type="InterPro" id="IPR028082">
    <property type="entry name" value="Peripla_BP_I"/>
</dbReference>
<keyword evidence="4" id="KW-0804">Transcription</keyword>
<evidence type="ECO:0000259" key="5">
    <source>
        <dbReference type="PROSITE" id="PS50932"/>
    </source>
</evidence>
<evidence type="ECO:0000313" key="7">
    <source>
        <dbReference type="Proteomes" id="UP000005723"/>
    </source>
</evidence>
<dbReference type="CDD" id="cd01392">
    <property type="entry name" value="HTH_LacI"/>
    <property type="match status" value="1"/>
</dbReference>
<dbReference type="InterPro" id="IPR000843">
    <property type="entry name" value="HTH_LacI"/>
</dbReference>
<dbReference type="AlphaFoldDB" id="D4E2W0"/>
<dbReference type="PANTHER" id="PTHR30146:SF151">
    <property type="entry name" value="HTH-TYPE TRANSCRIPTIONAL REPRESSOR CYTR"/>
    <property type="match status" value="1"/>
</dbReference>
<protein>
    <submittedName>
        <fullName evidence="6">Transcriptional regulator, LacI family</fullName>
    </submittedName>
</protein>
<dbReference type="SUPFAM" id="SSF47413">
    <property type="entry name" value="lambda repressor-like DNA-binding domains"/>
    <property type="match status" value="1"/>
</dbReference>
<organism evidence="6 7">
    <name type="scientific">Serratia odorifera DSM 4582</name>
    <dbReference type="NCBI Taxonomy" id="667129"/>
    <lineage>
        <taxon>Bacteria</taxon>
        <taxon>Pseudomonadati</taxon>
        <taxon>Pseudomonadota</taxon>
        <taxon>Gammaproteobacteria</taxon>
        <taxon>Enterobacterales</taxon>
        <taxon>Yersiniaceae</taxon>
        <taxon>Serratia</taxon>
    </lineage>
</organism>
<evidence type="ECO:0000256" key="2">
    <source>
        <dbReference type="ARBA" id="ARBA00023015"/>
    </source>
</evidence>
<proteinExistence type="predicted"/>
<evidence type="ECO:0000256" key="4">
    <source>
        <dbReference type="ARBA" id="ARBA00023163"/>
    </source>
</evidence>
<dbReference type="Gene3D" id="3.40.50.2300">
    <property type="match status" value="2"/>
</dbReference>
<evidence type="ECO:0000256" key="1">
    <source>
        <dbReference type="ARBA" id="ARBA00022491"/>
    </source>
</evidence>
<dbReference type="STRING" id="667129.HMPREF0758_2510"/>
<comment type="caution">
    <text evidence="6">The sequence shown here is derived from an EMBL/GenBank/DDBJ whole genome shotgun (WGS) entry which is preliminary data.</text>
</comment>
<dbReference type="HOGENOM" id="CLU_037628_6_1_6"/>
<feature type="domain" description="HTH lacI-type" evidence="5">
    <location>
        <begin position="34"/>
        <end position="76"/>
    </location>
</feature>